<gene>
    <name evidence="2" type="ORF">Cs308_0251</name>
</gene>
<feature type="coiled-coil region" evidence="1">
    <location>
        <begin position="188"/>
        <end position="226"/>
    </location>
</feature>
<keyword evidence="1" id="KW-0175">Coiled coil</keyword>
<accession>A0A1A9HWF3</accession>
<dbReference type="Proteomes" id="UP000078162">
    <property type="component" value="Chromosome"/>
</dbReference>
<dbReference type="EMBL" id="CP014639">
    <property type="protein sequence ID" value="ANH78422.1"/>
    <property type="molecule type" value="Genomic_DNA"/>
</dbReference>
<proteinExistence type="predicted"/>
<evidence type="ECO:0000313" key="2">
    <source>
        <dbReference type="EMBL" id="ANH78422.1"/>
    </source>
</evidence>
<name>A0A1A9HWF3_9CHLA</name>
<sequence length="317" mass="37089">MSILKLQLSSLWSVDPSSPHYYDTCSHAMLRLLCRWKDTDTIEWQYICDILVNVCSKMSEQLLVLQQGTTETHFDNYDQIDAEYEGKVLALEEKLSSCEAIKNHEIEKLQAENTWLQSRLVQKLHQFRYQNDIIDQLKKDLINNVQKTQLSEGRRLCYEHRIRQLEEQLEHNFPQEHKSEPSARDIEVNQLKKTLACLKSEKEEETKTYQTEITKLQTKLQQCQKKGKKKEVSPKESYAWKLTEVQTDLAQKKKEIALLHDLVEEQYCQLRDLHKQLGTEISLDTKLVHLKKLIGKEVACDSDSCLTGQEQVLPECP</sequence>
<dbReference type="KEGG" id="csaz:Cs308_0251"/>
<evidence type="ECO:0000256" key="1">
    <source>
        <dbReference type="SAM" id="Coils"/>
    </source>
</evidence>
<organism evidence="2 3">
    <name type="scientific">Candidatus Chlamydia sanziniae</name>
    <dbReference type="NCBI Taxonomy" id="1806891"/>
    <lineage>
        <taxon>Bacteria</taxon>
        <taxon>Pseudomonadati</taxon>
        <taxon>Chlamydiota</taxon>
        <taxon>Chlamydiia</taxon>
        <taxon>Chlamydiales</taxon>
        <taxon>Chlamydiaceae</taxon>
        <taxon>Chlamydia/Chlamydophila group</taxon>
        <taxon>Chlamydia</taxon>
    </lineage>
</organism>
<dbReference type="STRING" id="1806891.Cs308_0251"/>
<reference evidence="3" key="1">
    <citation type="submission" date="2016-03" db="EMBL/GenBank/DDBJ databases">
        <title>Culture-independent genomics supports pathogen discovery for uncultivable bacteria within the genus Chlamydia.</title>
        <authorList>
            <person name="Taylor-Brown A."/>
            <person name="Bachmann N.L."/>
            <person name="Borel N."/>
            <person name="Polkinghorne A."/>
        </authorList>
    </citation>
    <scope>NUCLEOTIDE SEQUENCE [LARGE SCALE GENOMIC DNA]</scope>
    <source>
        <strain evidence="3">2742-308</strain>
    </source>
</reference>
<dbReference type="AlphaFoldDB" id="A0A1A9HWF3"/>
<evidence type="ECO:0000313" key="3">
    <source>
        <dbReference type="Proteomes" id="UP000078162"/>
    </source>
</evidence>
<dbReference type="PATRIC" id="fig|1806891.3.peg.243"/>
<protein>
    <submittedName>
        <fullName evidence="2">Uncharacterized protein</fullName>
    </submittedName>
</protein>
<keyword evidence="3" id="KW-1185">Reference proteome</keyword>